<evidence type="ECO:0000256" key="2">
    <source>
        <dbReference type="ARBA" id="ARBA00022527"/>
    </source>
</evidence>
<dbReference type="Proteomes" id="UP000764837">
    <property type="component" value="Unassembled WGS sequence"/>
</dbReference>
<feature type="region of interest" description="Disordered" evidence="8">
    <location>
        <begin position="336"/>
        <end position="427"/>
    </location>
</feature>
<keyword evidence="6 7" id="KW-0067">ATP-binding</keyword>
<keyword evidence="3 10" id="KW-0808">Transferase</keyword>
<dbReference type="PROSITE" id="PS00107">
    <property type="entry name" value="PROTEIN_KINASE_ATP"/>
    <property type="match status" value="1"/>
</dbReference>
<dbReference type="SMART" id="SM00220">
    <property type="entry name" value="S_TKc"/>
    <property type="match status" value="1"/>
</dbReference>
<dbReference type="PANTHER" id="PTHR43289">
    <property type="entry name" value="MITOGEN-ACTIVATED PROTEIN KINASE KINASE KINASE 20-RELATED"/>
    <property type="match status" value="1"/>
</dbReference>
<protein>
    <recommendedName>
        <fullName evidence="1">non-specific serine/threonine protein kinase</fullName>
        <ecNumber evidence="1">2.7.11.1</ecNumber>
    </recommendedName>
</protein>
<dbReference type="PANTHER" id="PTHR43289:SF6">
    <property type="entry name" value="SERINE_THREONINE-PROTEIN KINASE NEKL-3"/>
    <property type="match status" value="1"/>
</dbReference>
<name>A0ABS2M1Q8_9ACTN</name>
<evidence type="ECO:0000313" key="10">
    <source>
        <dbReference type="EMBL" id="MBM7494383.1"/>
    </source>
</evidence>
<evidence type="ECO:0000256" key="5">
    <source>
        <dbReference type="ARBA" id="ARBA00022777"/>
    </source>
</evidence>
<feature type="compositionally biased region" description="Low complexity" evidence="8">
    <location>
        <begin position="371"/>
        <end position="398"/>
    </location>
</feature>
<evidence type="ECO:0000256" key="7">
    <source>
        <dbReference type="PROSITE-ProRule" id="PRU10141"/>
    </source>
</evidence>
<accession>A0ABS2M1Q8</accession>
<gene>
    <name evidence="10" type="ORF">JOD64_005605</name>
</gene>
<evidence type="ECO:0000256" key="6">
    <source>
        <dbReference type="ARBA" id="ARBA00022840"/>
    </source>
</evidence>
<dbReference type="SUPFAM" id="SSF56112">
    <property type="entry name" value="Protein kinase-like (PK-like)"/>
    <property type="match status" value="1"/>
</dbReference>
<feature type="region of interest" description="Disordered" evidence="8">
    <location>
        <begin position="282"/>
        <end position="303"/>
    </location>
</feature>
<keyword evidence="5 10" id="KW-0418">Kinase</keyword>
<dbReference type="InterPro" id="IPR011009">
    <property type="entry name" value="Kinase-like_dom_sf"/>
</dbReference>
<dbReference type="Gene3D" id="3.30.200.20">
    <property type="entry name" value="Phosphorylase Kinase, domain 1"/>
    <property type="match status" value="1"/>
</dbReference>
<dbReference type="GO" id="GO:0004674">
    <property type="term" value="F:protein serine/threonine kinase activity"/>
    <property type="evidence" value="ECO:0007669"/>
    <property type="project" value="UniProtKB-EC"/>
</dbReference>
<dbReference type="CDD" id="cd14014">
    <property type="entry name" value="STKc_PknB_like"/>
    <property type="match status" value="1"/>
</dbReference>
<dbReference type="InterPro" id="IPR008271">
    <property type="entry name" value="Ser/Thr_kinase_AS"/>
</dbReference>
<dbReference type="PROSITE" id="PS50011">
    <property type="entry name" value="PROTEIN_KINASE_DOM"/>
    <property type="match status" value="1"/>
</dbReference>
<organism evidence="10 11">
    <name type="scientific">Micromonospora luteifusca</name>
    <dbReference type="NCBI Taxonomy" id="709860"/>
    <lineage>
        <taxon>Bacteria</taxon>
        <taxon>Bacillati</taxon>
        <taxon>Actinomycetota</taxon>
        <taxon>Actinomycetes</taxon>
        <taxon>Micromonosporales</taxon>
        <taxon>Micromonosporaceae</taxon>
        <taxon>Micromonospora</taxon>
    </lineage>
</organism>
<evidence type="ECO:0000313" key="11">
    <source>
        <dbReference type="Proteomes" id="UP000764837"/>
    </source>
</evidence>
<dbReference type="InterPro" id="IPR017441">
    <property type="entry name" value="Protein_kinase_ATP_BS"/>
</dbReference>
<feature type="domain" description="Protein kinase" evidence="9">
    <location>
        <begin position="10"/>
        <end position="271"/>
    </location>
</feature>
<keyword evidence="11" id="KW-1185">Reference proteome</keyword>
<evidence type="ECO:0000256" key="4">
    <source>
        <dbReference type="ARBA" id="ARBA00022741"/>
    </source>
</evidence>
<evidence type="ECO:0000256" key="1">
    <source>
        <dbReference type="ARBA" id="ARBA00012513"/>
    </source>
</evidence>
<feature type="compositionally biased region" description="Low complexity" evidence="8">
    <location>
        <begin position="342"/>
        <end position="354"/>
    </location>
</feature>
<evidence type="ECO:0000259" key="9">
    <source>
        <dbReference type="PROSITE" id="PS50011"/>
    </source>
</evidence>
<dbReference type="Pfam" id="PF00069">
    <property type="entry name" value="Pkinase"/>
    <property type="match status" value="1"/>
</dbReference>
<dbReference type="Gene3D" id="1.10.510.10">
    <property type="entry name" value="Transferase(Phosphotransferase) domain 1"/>
    <property type="match status" value="1"/>
</dbReference>
<evidence type="ECO:0000256" key="3">
    <source>
        <dbReference type="ARBA" id="ARBA00022679"/>
    </source>
</evidence>
<sequence>MVGDLLDDRYQVESRLGAGGMSVVWRAWDRVLERAVAVKVLAGAQAAARGARQRIQAEARAAAGLWHPHVTSVYDYGEHTDRAGRHVSYVVMELLPGQTMSQRLAAGPLPPAAAMRTCAQVAEALAAAHDRNLVHRDIKPSNVMLTPAGVKVLDFGIATTAGRPELEADGQLLGTAAYLAPERLAGGTVLPASDVYALGLLLYRALTNELPWSAETPTQMLTAHVYVDPEPLPDVEGVSPEVHRLLDRCLARDPADRPDAGEVATTLHGLAGDVERRVQQAAQRVPVAPLSAPATAVSPAGRRRRTPRALLIPVVLTATAGITLLPLFQFPPIDGSSGGGTASRSGATPSGAASDVSAAEPSASPQVSGEPAPVRQPRRTPAAPAGPAGPTVGAEAPASPGRTISPTAGQPAAPPSAAPAPTAETAGTPLQALGGVLRVLCTDDQARAVSLDPAPGYSIKDYRSGPAKEVQVVLLSAAHKSEIKARCDDGAPLPKIKETRQ</sequence>
<proteinExistence type="predicted"/>
<feature type="binding site" evidence="7">
    <location>
        <position position="39"/>
    </location>
    <ligand>
        <name>ATP</name>
        <dbReference type="ChEBI" id="CHEBI:30616"/>
    </ligand>
</feature>
<dbReference type="RefSeq" id="WP_204944963.1">
    <property type="nucleotide sequence ID" value="NZ_JAFBBP010000001.1"/>
</dbReference>
<keyword evidence="4 7" id="KW-0547">Nucleotide-binding</keyword>
<reference evidence="10 11" key="1">
    <citation type="submission" date="2021-01" db="EMBL/GenBank/DDBJ databases">
        <title>Sequencing the genomes of 1000 actinobacteria strains.</title>
        <authorList>
            <person name="Klenk H.-P."/>
        </authorList>
    </citation>
    <scope>NUCLEOTIDE SEQUENCE [LARGE SCALE GENOMIC DNA]</scope>
    <source>
        <strain evidence="10 11">DSM 100204</strain>
    </source>
</reference>
<dbReference type="PROSITE" id="PS00108">
    <property type="entry name" value="PROTEIN_KINASE_ST"/>
    <property type="match status" value="1"/>
</dbReference>
<keyword evidence="2" id="KW-0723">Serine/threonine-protein kinase</keyword>
<dbReference type="InterPro" id="IPR000719">
    <property type="entry name" value="Prot_kinase_dom"/>
</dbReference>
<evidence type="ECO:0000256" key="8">
    <source>
        <dbReference type="SAM" id="MobiDB-lite"/>
    </source>
</evidence>
<comment type="caution">
    <text evidence="10">The sequence shown here is derived from an EMBL/GenBank/DDBJ whole genome shotgun (WGS) entry which is preliminary data.</text>
</comment>
<dbReference type="EC" id="2.7.11.1" evidence="1"/>
<dbReference type="EMBL" id="JAFBBP010000001">
    <property type="protein sequence ID" value="MBM7494383.1"/>
    <property type="molecule type" value="Genomic_DNA"/>
</dbReference>